<dbReference type="PROSITE" id="PS50011">
    <property type="entry name" value="PROTEIN_KINASE_DOM"/>
    <property type="match status" value="1"/>
</dbReference>
<keyword evidence="4" id="KW-0723">Serine/threonine-protein kinase</keyword>
<dbReference type="Gene3D" id="1.10.510.10">
    <property type="entry name" value="Transferase(Phosphotransferase) domain 1"/>
    <property type="match status" value="1"/>
</dbReference>
<evidence type="ECO:0000256" key="7">
    <source>
        <dbReference type="ARBA" id="ARBA00022729"/>
    </source>
</evidence>
<dbReference type="InterPro" id="IPR001245">
    <property type="entry name" value="Ser-Thr/Tyr_kinase_cat_dom"/>
</dbReference>
<sequence>MYSCLIAEIFALLLWLSPLFVVGQNRSRSSIKKDFDAAGISPRDSENVDQALLSNLTLMAEKGIATAEMLPKTSLSNESMARTGAEIAHLLNKHRLRYSPPRLPNFDATKVAVCNCSTQQCDYELVSYLGDRYKNLCLSYNGTCFFLTHKDFHSKDGAYVFEDQYGCAKLGPERGRPFSMCLSYPGYNVKCCRGDFCTKDYIKVKKPKGFFVANKDIIIIGILTFVCICLFLALYYYQPWKRRSKYCVLFNRWFGNQLRILIDRIDQSTYGNDAELQSIGTVTTSQPSTANDSLIRMPNCSQSTTPNGMSSRMAPFPQLHRNKEGEPLLLDSDSTLISTTASFSGSGSGGIQLTQKTFSYQISLVRRLSQGSFGEVWQGSWKGEAVAVKIFNSRQQISWLSELSFYQKYLSKHRNIVGVLGSDRKDLADRIELWIIMEYFPNCSMFEYVEANTLDMRALLRMCCTAANGLHYMHTQIIGYPDGKPAVAHNDLKTKNILVRADLSCCIGDFGLACAYDESAEVWITPKPERLGTIRYVAPELLLGFKSSDRIDTFRQADIYSFALVVYQLACRTEAPGATPLTFEDSHPYNGLVDHEPSREQMAEVVANKELRPTIPESWLKNESLRDIARIIEECWSKHASGRLSAHLVRKRLESIVGAEEAMSGL</sequence>
<organism evidence="17 18">
    <name type="scientific">Diploscapter pachys</name>
    <dbReference type="NCBI Taxonomy" id="2018661"/>
    <lineage>
        <taxon>Eukaryota</taxon>
        <taxon>Metazoa</taxon>
        <taxon>Ecdysozoa</taxon>
        <taxon>Nematoda</taxon>
        <taxon>Chromadorea</taxon>
        <taxon>Rhabditida</taxon>
        <taxon>Rhabditina</taxon>
        <taxon>Rhabditomorpha</taxon>
        <taxon>Rhabditoidea</taxon>
        <taxon>Rhabditidae</taxon>
        <taxon>Diploscapter</taxon>
    </lineage>
</organism>
<evidence type="ECO:0000256" key="8">
    <source>
        <dbReference type="ARBA" id="ARBA00022741"/>
    </source>
</evidence>
<feature type="signal peptide" evidence="15">
    <location>
        <begin position="1"/>
        <end position="23"/>
    </location>
</feature>
<comment type="caution">
    <text evidence="17">The sequence shown here is derived from an EMBL/GenBank/DDBJ whole genome shotgun (WGS) entry which is preliminary data.</text>
</comment>
<reference evidence="17 18" key="1">
    <citation type="journal article" date="2017" name="Curr. Biol.">
        <title>Genome architecture and evolution of a unichromosomal asexual nematode.</title>
        <authorList>
            <person name="Fradin H."/>
            <person name="Zegar C."/>
            <person name="Gutwein M."/>
            <person name="Lucas J."/>
            <person name="Kovtun M."/>
            <person name="Corcoran D."/>
            <person name="Baugh L.R."/>
            <person name="Kiontke K."/>
            <person name="Gunsalus K."/>
            <person name="Fitch D.H."/>
            <person name="Piano F."/>
        </authorList>
    </citation>
    <scope>NUCLEOTIDE SEQUENCE [LARGE SCALE GENOMIC DNA]</scope>
    <source>
        <strain evidence="17">PF1309</strain>
    </source>
</reference>
<dbReference type="Pfam" id="PF07714">
    <property type="entry name" value="PK_Tyr_Ser-Thr"/>
    <property type="match status" value="1"/>
</dbReference>
<keyword evidence="9" id="KW-0418">Kinase</keyword>
<dbReference type="EC" id="2.7.11.30" evidence="3"/>
<dbReference type="PROSITE" id="PS00108">
    <property type="entry name" value="PROTEIN_KINASE_ST"/>
    <property type="match status" value="1"/>
</dbReference>
<evidence type="ECO:0000259" key="16">
    <source>
        <dbReference type="PROSITE" id="PS50011"/>
    </source>
</evidence>
<keyword evidence="18" id="KW-1185">Reference proteome</keyword>
<evidence type="ECO:0000313" key="18">
    <source>
        <dbReference type="Proteomes" id="UP000218231"/>
    </source>
</evidence>
<keyword evidence="10" id="KW-0067">ATP-binding</keyword>
<comment type="subcellular location">
    <subcellularLocation>
        <location evidence="1">Membrane</location>
        <topology evidence="1">Single-pass type I membrane protein</topology>
    </subcellularLocation>
</comment>
<keyword evidence="7 15" id="KW-0732">Signal</keyword>
<keyword evidence="12 14" id="KW-0472">Membrane</keyword>
<keyword evidence="5" id="KW-0808">Transferase</keyword>
<dbReference type="PANTHER" id="PTHR23255:SF72">
    <property type="entry name" value="RECEPTOR PROTEIN SERINE_THREONINE KINASE"/>
    <property type="match status" value="1"/>
</dbReference>
<dbReference type="SUPFAM" id="SSF56112">
    <property type="entry name" value="Protein kinase-like (PK-like)"/>
    <property type="match status" value="1"/>
</dbReference>
<feature type="transmembrane region" description="Helical" evidence="14">
    <location>
        <begin position="217"/>
        <end position="237"/>
    </location>
</feature>
<evidence type="ECO:0000256" key="11">
    <source>
        <dbReference type="ARBA" id="ARBA00022989"/>
    </source>
</evidence>
<dbReference type="InterPro" id="IPR008271">
    <property type="entry name" value="Ser/Thr_kinase_AS"/>
</dbReference>
<evidence type="ECO:0000256" key="3">
    <source>
        <dbReference type="ARBA" id="ARBA00012401"/>
    </source>
</evidence>
<dbReference type="AlphaFoldDB" id="A0A2A2KVV6"/>
<gene>
    <name evidence="17" type="ORF">WR25_00918</name>
</gene>
<dbReference type="InterPro" id="IPR000719">
    <property type="entry name" value="Prot_kinase_dom"/>
</dbReference>
<evidence type="ECO:0000313" key="17">
    <source>
        <dbReference type="EMBL" id="PAV78032.1"/>
    </source>
</evidence>
<evidence type="ECO:0000256" key="1">
    <source>
        <dbReference type="ARBA" id="ARBA00004479"/>
    </source>
</evidence>
<dbReference type="OrthoDB" id="69842at2759"/>
<evidence type="ECO:0000256" key="6">
    <source>
        <dbReference type="ARBA" id="ARBA00022692"/>
    </source>
</evidence>
<dbReference type="PANTHER" id="PTHR23255">
    <property type="entry name" value="TRANSFORMING GROWTH FACTOR-BETA RECEPTOR TYPE I AND II"/>
    <property type="match status" value="1"/>
</dbReference>
<dbReference type="STRING" id="2018661.A0A2A2KVV6"/>
<dbReference type="GO" id="GO:0006950">
    <property type="term" value="P:response to stress"/>
    <property type="evidence" value="ECO:0007669"/>
    <property type="project" value="UniProtKB-ARBA"/>
</dbReference>
<protein>
    <recommendedName>
        <fullName evidence="3">receptor protein serine/threonine kinase</fullName>
        <ecNumber evidence="3">2.7.11.30</ecNumber>
    </recommendedName>
</protein>
<keyword evidence="11 14" id="KW-1133">Transmembrane helix</keyword>
<evidence type="ECO:0000256" key="5">
    <source>
        <dbReference type="ARBA" id="ARBA00022679"/>
    </source>
</evidence>
<evidence type="ECO:0000256" key="4">
    <source>
        <dbReference type="ARBA" id="ARBA00022527"/>
    </source>
</evidence>
<dbReference type="GO" id="GO:0005524">
    <property type="term" value="F:ATP binding"/>
    <property type="evidence" value="ECO:0007669"/>
    <property type="project" value="UniProtKB-KW"/>
</dbReference>
<dbReference type="EMBL" id="LIAE01007628">
    <property type="protein sequence ID" value="PAV78032.1"/>
    <property type="molecule type" value="Genomic_DNA"/>
</dbReference>
<comment type="similarity">
    <text evidence="2">Belongs to the protein kinase superfamily. TKL Ser/Thr protein kinase family. TGFB receptor subfamily.</text>
</comment>
<proteinExistence type="inferred from homology"/>
<dbReference type="SMART" id="SM00220">
    <property type="entry name" value="S_TKc"/>
    <property type="match status" value="1"/>
</dbReference>
<evidence type="ECO:0000256" key="12">
    <source>
        <dbReference type="ARBA" id="ARBA00023136"/>
    </source>
</evidence>
<accession>A0A2A2KVV6</accession>
<dbReference type="InterPro" id="IPR011009">
    <property type="entry name" value="Kinase-like_dom_sf"/>
</dbReference>
<dbReference type="InterPro" id="IPR000333">
    <property type="entry name" value="TGFB_receptor"/>
</dbReference>
<dbReference type="Proteomes" id="UP000218231">
    <property type="component" value="Unassembled WGS sequence"/>
</dbReference>
<keyword evidence="8" id="KW-0547">Nucleotide-binding</keyword>
<evidence type="ECO:0000256" key="14">
    <source>
        <dbReference type="SAM" id="Phobius"/>
    </source>
</evidence>
<keyword evidence="6 14" id="KW-0812">Transmembrane</keyword>
<evidence type="ECO:0000256" key="15">
    <source>
        <dbReference type="SAM" id="SignalP"/>
    </source>
</evidence>
<dbReference type="Gene3D" id="3.30.200.20">
    <property type="entry name" value="Phosphorylase Kinase, domain 1"/>
    <property type="match status" value="1"/>
</dbReference>
<name>A0A2A2KVV6_9BILA</name>
<evidence type="ECO:0000256" key="2">
    <source>
        <dbReference type="ARBA" id="ARBA00009605"/>
    </source>
</evidence>
<evidence type="ECO:0000256" key="10">
    <source>
        <dbReference type="ARBA" id="ARBA00022840"/>
    </source>
</evidence>
<dbReference type="GO" id="GO:0043235">
    <property type="term" value="C:receptor complex"/>
    <property type="evidence" value="ECO:0007669"/>
    <property type="project" value="TreeGrafter"/>
</dbReference>
<feature type="domain" description="Protein kinase" evidence="16">
    <location>
        <begin position="362"/>
        <end position="657"/>
    </location>
</feature>
<evidence type="ECO:0000256" key="9">
    <source>
        <dbReference type="ARBA" id="ARBA00022777"/>
    </source>
</evidence>
<evidence type="ECO:0000256" key="13">
    <source>
        <dbReference type="ARBA" id="ARBA00023170"/>
    </source>
</evidence>
<keyword evidence="13" id="KW-0675">Receptor</keyword>
<dbReference type="GO" id="GO:0071363">
    <property type="term" value="P:cellular response to growth factor stimulus"/>
    <property type="evidence" value="ECO:0007669"/>
    <property type="project" value="TreeGrafter"/>
</dbReference>
<dbReference type="GO" id="GO:0005886">
    <property type="term" value="C:plasma membrane"/>
    <property type="evidence" value="ECO:0007669"/>
    <property type="project" value="TreeGrafter"/>
</dbReference>
<feature type="chain" id="PRO_5012403793" description="receptor protein serine/threonine kinase" evidence="15">
    <location>
        <begin position="24"/>
        <end position="666"/>
    </location>
</feature>
<dbReference type="GO" id="GO:0004675">
    <property type="term" value="F:transmembrane receptor protein serine/threonine kinase activity"/>
    <property type="evidence" value="ECO:0007669"/>
    <property type="project" value="UniProtKB-EC"/>
</dbReference>